<feature type="compositionally biased region" description="Basic residues" evidence="1">
    <location>
        <begin position="89"/>
        <end position="98"/>
    </location>
</feature>
<dbReference type="PROSITE" id="PS51257">
    <property type="entry name" value="PROKAR_LIPOPROTEIN"/>
    <property type="match status" value="1"/>
</dbReference>
<accession>A0AAC9W805</accession>
<proteinExistence type="predicted"/>
<dbReference type="RefSeq" id="WP_237025758.1">
    <property type="nucleotide sequence ID" value="NZ_CP015903.2"/>
</dbReference>
<evidence type="ECO:0000313" key="4">
    <source>
        <dbReference type="Proteomes" id="UP000192067"/>
    </source>
</evidence>
<protein>
    <submittedName>
        <fullName evidence="3">Uncharacterized protein</fullName>
    </submittedName>
</protein>
<keyword evidence="2" id="KW-1133">Transmembrane helix</keyword>
<evidence type="ECO:0000313" key="3">
    <source>
        <dbReference type="EMBL" id="ARE12516.1"/>
    </source>
</evidence>
<reference evidence="3 4" key="1">
    <citation type="journal article" date="2017" name="BMC Genomics">
        <title>Comparative and functional genomics of the Lactococcus lactis taxon; insights into evolution and niche adaptation.</title>
        <authorList>
            <person name="Kelleher P."/>
            <person name="Bottacini F."/>
            <person name="Mahony J."/>
            <person name="Kilcawley K.N."/>
            <person name="van Sinderen D."/>
        </authorList>
    </citation>
    <scope>NUCLEOTIDE SEQUENCE [LARGE SCALE GENOMIC DNA]</scope>
    <source>
        <strain evidence="3 4">UC11</strain>
    </source>
</reference>
<dbReference type="AlphaFoldDB" id="A0AAC9W805"/>
<feature type="region of interest" description="Disordered" evidence="1">
    <location>
        <begin position="76"/>
        <end position="98"/>
    </location>
</feature>
<organism evidence="3 4">
    <name type="scientific">Lactococcus lactis subsp. lactis</name>
    <name type="common">Streptococcus lactis</name>
    <dbReference type="NCBI Taxonomy" id="1360"/>
    <lineage>
        <taxon>Bacteria</taxon>
        <taxon>Bacillati</taxon>
        <taxon>Bacillota</taxon>
        <taxon>Bacilli</taxon>
        <taxon>Lactobacillales</taxon>
        <taxon>Streptococcaceae</taxon>
        <taxon>Lactococcus</taxon>
    </lineage>
</organism>
<evidence type="ECO:0000256" key="1">
    <source>
        <dbReference type="SAM" id="MobiDB-lite"/>
    </source>
</evidence>
<gene>
    <name evidence="3" type="ORF">LLUC11_0180</name>
</gene>
<keyword evidence="2" id="KW-0472">Membrane</keyword>
<dbReference type="Proteomes" id="UP000192067">
    <property type="component" value="Chromosome"/>
</dbReference>
<feature type="transmembrane region" description="Helical" evidence="2">
    <location>
        <begin position="20"/>
        <end position="41"/>
    </location>
</feature>
<keyword evidence="2" id="KW-0812">Transmembrane</keyword>
<evidence type="ECO:0000256" key="2">
    <source>
        <dbReference type="SAM" id="Phobius"/>
    </source>
</evidence>
<sequence length="98" mass="11570">MLKNIWEWFLWFTGVTDVGWSAWWGGFFSCLPLFGVFAVVWRRLKCHAPGCHRIGLHRTADGLYVLCRKHHPDVPNKQRSNTFKNHTSMQKRKKIVTE</sequence>
<dbReference type="EMBL" id="CP015904">
    <property type="protein sequence ID" value="ARE12516.1"/>
    <property type="molecule type" value="Genomic_DNA"/>
</dbReference>
<feature type="compositionally biased region" description="Polar residues" evidence="1">
    <location>
        <begin position="77"/>
        <end position="88"/>
    </location>
</feature>
<name>A0AAC9W805_LACLL</name>